<dbReference type="GO" id="GO:0005737">
    <property type="term" value="C:cytoplasm"/>
    <property type="evidence" value="ECO:0007669"/>
    <property type="project" value="UniProtKB-SubCell"/>
</dbReference>
<dbReference type="Gene3D" id="3.40.50.10330">
    <property type="entry name" value="Probable inorganic polyphosphate/atp-NAD kinase, domain 1"/>
    <property type="match status" value="1"/>
</dbReference>
<comment type="subcellular location">
    <subcellularLocation>
        <location evidence="6">Cytoplasm</location>
    </subcellularLocation>
</comment>
<evidence type="ECO:0000313" key="8">
    <source>
        <dbReference type="Proteomes" id="UP000031627"/>
    </source>
</evidence>
<dbReference type="PANTHER" id="PTHR20275">
    <property type="entry name" value="NAD KINASE"/>
    <property type="match status" value="1"/>
</dbReference>
<dbReference type="GO" id="GO:0005524">
    <property type="term" value="F:ATP binding"/>
    <property type="evidence" value="ECO:0007669"/>
    <property type="project" value="UniProtKB-KW"/>
</dbReference>
<evidence type="ECO:0000256" key="3">
    <source>
        <dbReference type="ARBA" id="ARBA00022857"/>
    </source>
</evidence>
<reference evidence="7 8" key="2">
    <citation type="journal article" date="2014" name="Curr. Biol.">
        <title>Symbiont-Supplemented Maternal Investment Underpinning Host's Ecological Adaptation.</title>
        <authorList>
            <person name="Kaiwa N."/>
            <person name="Hosokawa T."/>
            <person name="Nikoh N."/>
            <person name="Tanahashi M."/>
            <person name="Moriyama M."/>
            <person name="Meng X.Y."/>
            <person name="Maeda T."/>
            <person name="Yamaguchi K."/>
            <person name="Shigenobu S."/>
            <person name="Ito M."/>
            <person name="Fukatsu T."/>
        </authorList>
    </citation>
    <scope>NUCLEOTIDE SEQUENCE [LARGE SCALE GENOMIC DNA]</scope>
    <source>
        <strain evidence="7 8">UwTKB</strain>
    </source>
</reference>
<feature type="active site" description="Proton acceptor" evidence="6">
    <location>
        <position position="74"/>
    </location>
</feature>
<keyword evidence="3 6" id="KW-0521">NADP</keyword>
<dbReference type="GO" id="GO:0003951">
    <property type="term" value="F:NAD+ kinase activity"/>
    <property type="evidence" value="ECO:0007669"/>
    <property type="project" value="UniProtKB-UniRule"/>
</dbReference>
<dbReference type="PANTHER" id="PTHR20275:SF0">
    <property type="entry name" value="NAD KINASE"/>
    <property type="match status" value="1"/>
</dbReference>
<dbReference type="HAMAP" id="MF_00361">
    <property type="entry name" value="NAD_kinase"/>
    <property type="match status" value="1"/>
</dbReference>
<dbReference type="EMBL" id="AP014521">
    <property type="protein sequence ID" value="BAP58486.1"/>
    <property type="molecule type" value="Genomic_DNA"/>
</dbReference>
<dbReference type="GO" id="GO:0019674">
    <property type="term" value="P:NAD+ metabolic process"/>
    <property type="evidence" value="ECO:0007669"/>
    <property type="project" value="InterPro"/>
</dbReference>
<dbReference type="Pfam" id="PF01513">
    <property type="entry name" value="NAD_kinase"/>
    <property type="match status" value="1"/>
</dbReference>
<dbReference type="GO" id="GO:0051287">
    <property type="term" value="F:NAD binding"/>
    <property type="evidence" value="ECO:0007669"/>
    <property type="project" value="UniProtKB-ARBA"/>
</dbReference>
<evidence type="ECO:0000313" key="7">
    <source>
        <dbReference type="EMBL" id="BAP58486.1"/>
    </source>
</evidence>
<feature type="binding site" evidence="6">
    <location>
        <position position="176"/>
    </location>
    <ligand>
        <name>NAD(+)</name>
        <dbReference type="ChEBI" id="CHEBI:57540"/>
    </ligand>
</feature>
<feature type="binding site" evidence="6">
    <location>
        <begin position="74"/>
        <end position="75"/>
    </location>
    <ligand>
        <name>NAD(+)</name>
        <dbReference type="ChEBI" id="CHEBI:57540"/>
    </ligand>
</feature>
<keyword evidence="1 6" id="KW-0808">Transferase</keyword>
<dbReference type="KEGG" id="sbw:TGUWTKB_2420"/>
<dbReference type="NCBIfam" id="NF002306">
    <property type="entry name" value="PRK01231.1"/>
    <property type="match status" value="1"/>
</dbReference>
<feature type="binding site" evidence="6">
    <location>
        <begin position="189"/>
        <end position="194"/>
    </location>
    <ligand>
        <name>NAD(+)</name>
        <dbReference type="ChEBI" id="CHEBI:57540"/>
    </ligand>
</feature>
<dbReference type="EC" id="2.7.1.23" evidence="6"/>
<evidence type="ECO:0000256" key="2">
    <source>
        <dbReference type="ARBA" id="ARBA00022777"/>
    </source>
</evidence>
<gene>
    <name evidence="7" type="primary">yfjB</name>
    <name evidence="6" type="synonym">nadK</name>
    <name evidence="7" type="ORF">TGUWTKB_2420</name>
</gene>
<evidence type="ECO:0000256" key="6">
    <source>
        <dbReference type="HAMAP-Rule" id="MF_00361"/>
    </source>
</evidence>
<feature type="binding site" evidence="6">
    <location>
        <position position="178"/>
    </location>
    <ligand>
        <name>NAD(+)</name>
        <dbReference type="ChEBI" id="CHEBI:57540"/>
    </ligand>
</feature>
<comment type="function">
    <text evidence="6">Involved in the regulation of the intracellular balance of NAD and NADP, and is a key enzyme in the biosynthesis of NADP. Catalyzes specifically the phosphorylation on 2'-hydroxyl of the adenosine moiety of NAD to yield NADP.</text>
</comment>
<evidence type="ECO:0000256" key="5">
    <source>
        <dbReference type="ARBA" id="ARBA00047925"/>
    </source>
</evidence>
<keyword evidence="8" id="KW-1185">Reference proteome</keyword>
<dbReference type="NCBIfam" id="NF002893">
    <property type="entry name" value="PRK03378.1"/>
    <property type="match status" value="1"/>
</dbReference>
<dbReference type="AlphaFoldDB" id="A0A090BWE9"/>
<evidence type="ECO:0000256" key="1">
    <source>
        <dbReference type="ARBA" id="ARBA00022679"/>
    </source>
</evidence>
<dbReference type="GO" id="GO:0046872">
    <property type="term" value="F:metal ion binding"/>
    <property type="evidence" value="ECO:0007669"/>
    <property type="project" value="UniProtKB-UniRule"/>
</dbReference>
<keyword evidence="6" id="KW-0547">Nucleotide-binding</keyword>
<comment type="catalytic activity">
    <reaction evidence="5 6">
        <text>NAD(+) + ATP = ADP + NADP(+) + H(+)</text>
        <dbReference type="Rhea" id="RHEA:18629"/>
        <dbReference type="ChEBI" id="CHEBI:15378"/>
        <dbReference type="ChEBI" id="CHEBI:30616"/>
        <dbReference type="ChEBI" id="CHEBI:57540"/>
        <dbReference type="ChEBI" id="CHEBI:58349"/>
        <dbReference type="ChEBI" id="CHEBI:456216"/>
        <dbReference type="EC" id="2.7.1.23"/>
    </reaction>
</comment>
<keyword evidence="6" id="KW-0963">Cytoplasm</keyword>
<protein>
    <recommendedName>
        <fullName evidence="6">NAD kinase</fullName>
        <ecNumber evidence="6">2.7.1.23</ecNumber>
    </recommendedName>
    <alternativeName>
        <fullName evidence="6">ATP-dependent NAD kinase</fullName>
    </alternativeName>
</protein>
<dbReference type="STRING" id="1410383.TGUWTKB_2420"/>
<feature type="binding site" evidence="6">
    <location>
        <begin position="148"/>
        <end position="149"/>
    </location>
    <ligand>
        <name>NAD(+)</name>
        <dbReference type="ChEBI" id="CHEBI:57540"/>
    </ligand>
</feature>
<dbReference type="OrthoDB" id="9774737at2"/>
<comment type="caution">
    <text evidence="6">Lacks conserved residue(s) required for the propagation of feature annotation.</text>
</comment>
<dbReference type="InterPro" id="IPR002504">
    <property type="entry name" value="NADK"/>
</dbReference>
<dbReference type="HOGENOM" id="CLU_008831_0_1_6"/>
<dbReference type="InterPro" id="IPR016064">
    <property type="entry name" value="NAD/diacylglycerol_kinase_sf"/>
</dbReference>
<dbReference type="InterPro" id="IPR017437">
    <property type="entry name" value="ATP-NAD_kinase_PpnK-typ_C"/>
</dbReference>
<name>A0A090BWE9_9ENTR</name>
<dbReference type="RefSeq" id="WP_041062738.1">
    <property type="nucleotide sequence ID" value="NZ_AP014521.1"/>
</dbReference>
<dbReference type="Proteomes" id="UP000031627">
    <property type="component" value="Chromosome"/>
</dbReference>
<dbReference type="GO" id="GO:0006741">
    <property type="term" value="P:NADP+ biosynthetic process"/>
    <property type="evidence" value="ECO:0007669"/>
    <property type="project" value="UniProtKB-UniRule"/>
</dbReference>
<dbReference type="Gene3D" id="2.60.200.30">
    <property type="entry name" value="Probable inorganic polyphosphate/atp-NAD kinase, domain 2"/>
    <property type="match status" value="1"/>
</dbReference>
<sequence>MQKHFNCIGILGKPRFFYAMKTHKELFFWLQKKGYQVIVEKEIFNKLNIKNLNCIGTLEDIGKTADLAIVIGGDGNMLNAARFLSNFDIKIIGINRGNLGFLTDLDHKNMYKQLNKILKGDYLTENRFLLEIKEQKKERLVQLGTAINEIVLHLDKVAKMIEFAVYIDEKFAFSQRADGLIISTPTGSTAYALSAGGPIVDPSIDGIILIPMFPHTLSARPLVINNNSIIRLQFSKLISNLEISCDSHIIIPYKTGKDIVIQRSKSYFKLVHPKEYNYFNILSSKLNWSKNNKKLYT</sequence>
<dbReference type="InterPro" id="IPR017438">
    <property type="entry name" value="ATP-NAD_kinase_N"/>
</dbReference>
<organism evidence="7 8">
    <name type="scientific">Candidatus Tachikawaea gelatinosa</name>
    <dbReference type="NCBI Taxonomy" id="1410383"/>
    <lineage>
        <taxon>Bacteria</taxon>
        <taxon>Pseudomonadati</taxon>
        <taxon>Pseudomonadota</taxon>
        <taxon>Gammaproteobacteria</taxon>
        <taxon>Enterobacterales</taxon>
        <taxon>Enterobacteriaceae</taxon>
        <taxon>Candidatus Tachikawaea</taxon>
    </lineage>
</organism>
<dbReference type="Pfam" id="PF20143">
    <property type="entry name" value="NAD_kinase_C"/>
    <property type="match status" value="1"/>
</dbReference>
<feature type="binding site" evidence="6">
    <location>
        <position position="159"/>
    </location>
    <ligand>
        <name>NAD(+)</name>
        <dbReference type="ChEBI" id="CHEBI:57540"/>
    </ligand>
</feature>
<dbReference type="SUPFAM" id="SSF111331">
    <property type="entry name" value="NAD kinase/diacylglycerol kinase-like"/>
    <property type="match status" value="1"/>
</dbReference>
<evidence type="ECO:0000256" key="4">
    <source>
        <dbReference type="ARBA" id="ARBA00023027"/>
    </source>
</evidence>
<proteinExistence type="inferred from homology"/>
<reference evidence="8" key="1">
    <citation type="submission" date="2013-11" db="EMBL/GenBank/DDBJ databases">
        <title>Symbiont-containing voluminous jelly as an extraordinary maternal gift for overwintering insect nymphs.</title>
        <authorList>
            <person name="Kaiwa N."/>
            <person name="Hosokawa T."/>
            <person name="Nikoh N."/>
            <person name="Meng X.Y."/>
            <person name="Tanahashi M."/>
            <person name="Moriyama M."/>
            <person name="Maeda T."/>
            <person name="Yamaguchi K."/>
            <person name="Shigenobu S."/>
            <person name="Ito M."/>
            <person name="Fukatsu T."/>
        </authorList>
    </citation>
    <scope>NUCLEOTIDE SEQUENCE [LARGE SCALE GENOMIC DNA]</scope>
    <source>
        <strain evidence="8">UwTKB</strain>
    </source>
</reference>
<comment type="cofactor">
    <cofactor evidence="6">
        <name>a divalent metal cation</name>
        <dbReference type="ChEBI" id="CHEBI:60240"/>
    </cofactor>
</comment>
<keyword evidence="4 6" id="KW-0520">NAD</keyword>
<keyword evidence="2 6" id="KW-0418">Kinase</keyword>
<comment type="similarity">
    <text evidence="6">Belongs to the NAD kinase family.</text>
</comment>
<accession>A0A090BWE9</accession>
<keyword evidence="6" id="KW-0067">ATP-binding</keyword>